<accession>A0AAV5V874</accession>
<organism evidence="10 11">
    <name type="scientific">Pristionchus fissidentatus</name>
    <dbReference type="NCBI Taxonomy" id="1538716"/>
    <lineage>
        <taxon>Eukaryota</taxon>
        <taxon>Metazoa</taxon>
        <taxon>Ecdysozoa</taxon>
        <taxon>Nematoda</taxon>
        <taxon>Chromadorea</taxon>
        <taxon>Rhabditida</taxon>
        <taxon>Rhabditina</taxon>
        <taxon>Diplogasteromorpha</taxon>
        <taxon>Diplogasteroidea</taxon>
        <taxon>Neodiplogasteridae</taxon>
        <taxon>Pristionchus</taxon>
    </lineage>
</organism>
<dbReference type="EMBL" id="BTSY01000002">
    <property type="protein sequence ID" value="GMT14109.1"/>
    <property type="molecule type" value="Genomic_DNA"/>
</dbReference>
<evidence type="ECO:0000256" key="4">
    <source>
        <dbReference type="ARBA" id="ARBA00022722"/>
    </source>
</evidence>
<evidence type="ECO:0000256" key="8">
    <source>
        <dbReference type="SAM" id="MobiDB-lite"/>
    </source>
</evidence>
<dbReference type="PANTHER" id="PTHR10642:SF26">
    <property type="entry name" value="RIBONUCLEASE H1"/>
    <property type="match status" value="1"/>
</dbReference>
<feature type="compositionally biased region" description="Gly residues" evidence="8">
    <location>
        <begin position="177"/>
        <end position="188"/>
    </location>
</feature>
<keyword evidence="6" id="KW-0255">Endonuclease</keyword>
<dbReference type="InterPro" id="IPR050092">
    <property type="entry name" value="RNase_H"/>
</dbReference>
<keyword evidence="4" id="KW-0540">Nuclease</keyword>
<evidence type="ECO:0000313" key="11">
    <source>
        <dbReference type="Proteomes" id="UP001432322"/>
    </source>
</evidence>
<sequence length="212" mass="23461">FRYRRIVMSYNNRRENVVYTDGACAGNGRNGATAGYGTYWGHDNHPDNERGSVSGPQTNNRAELTAALSAADRARERGLDNLTVRTDSQLMCDSMNKYVERWRDNGYKTASGGDVKNRDLIEALDDHRSHMDLRFEYVPAHAGVRGNEAADRMARQAASEASSSRGGNYYDNNRGYQGSGYRGNGNGGSYRDDGYGGGYGRNNGNYGGNRYY</sequence>
<protein>
    <recommendedName>
        <fullName evidence="3">ribonuclease H</fullName>
        <ecNumber evidence="3">3.1.26.4</ecNumber>
    </recommendedName>
</protein>
<evidence type="ECO:0000259" key="9">
    <source>
        <dbReference type="PROSITE" id="PS50879"/>
    </source>
</evidence>
<comment type="catalytic activity">
    <reaction evidence="1">
        <text>Endonucleolytic cleavage to 5'-phosphomonoester.</text>
        <dbReference type="EC" id="3.1.26.4"/>
    </reaction>
</comment>
<evidence type="ECO:0000313" key="10">
    <source>
        <dbReference type="EMBL" id="GMT14109.1"/>
    </source>
</evidence>
<gene>
    <name evidence="10" type="ORF">PFISCL1PPCAC_5406</name>
</gene>
<dbReference type="InterPro" id="IPR036397">
    <property type="entry name" value="RNaseH_sf"/>
</dbReference>
<evidence type="ECO:0000256" key="6">
    <source>
        <dbReference type="ARBA" id="ARBA00022759"/>
    </source>
</evidence>
<comment type="similarity">
    <text evidence="2">Belongs to the RNase H family.</text>
</comment>
<dbReference type="PANTHER" id="PTHR10642">
    <property type="entry name" value="RIBONUCLEASE H1"/>
    <property type="match status" value="1"/>
</dbReference>
<feature type="non-terminal residue" evidence="10">
    <location>
        <position position="1"/>
    </location>
</feature>
<evidence type="ECO:0000256" key="3">
    <source>
        <dbReference type="ARBA" id="ARBA00012180"/>
    </source>
</evidence>
<dbReference type="Gene3D" id="3.30.420.10">
    <property type="entry name" value="Ribonuclease H-like superfamily/Ribonuclease H"/>
    <property type="match status" value="1"/>
</dbReference>
<feature type="compositionally biased region" description="Low complexity" evidence="8">
    <location>
        <begin position="155"/>
        <end position="165"/>
    </location>
</feature>
<name>A0AAV5V874_9BILA</name>
<dbReference type="GO" id="GO:0003676">
    <property type="term" value="F:nucleic acid binding"/>
    <property type="evidence" value="ECO:0007669"/>
    <property type="project" value="InterPro"/>
</dbReference>
<keyword evidence="5" id="KW-0479">Metal-binding</keyword>
<dbReference type="PROSITE" id="PS50879">
    <property type="entry name" value="RNASE_H_1"/>
    <property type="match status" value="1"/>
</dbReference>
<dbReference type="AlphaFoldDB" id="A0AAV5V874"/>
<keyword evidence="11" id="KW-1185">Reference proteome</keyword>
<keyword evidence="7" id="KW-0378">Hydrolase</keyword>
<feature type="domain" description="RNase H type-1" evidence="9">
    <location>
        <begin position="12"/>
        <end position="159"/>
    </location>
</feature>
<comment type="caution">
    <text evidence="10">The sequence shown here is derived from an EMBL/GenBank/DDBJ whole genome shotgun (WGS) entry which is preliminary data.</text>
</comment>
<dbReference type="SUPFAM" id="SSF53098">
    <property type="entry name" value="Ribonuclease H-like"/>
    <property type="match status" value="1"/>
</dbReference>
<dbReference type="InterPro" id="IPR012337">
    <property type="entry name" value="RNaseH-like_sf"/>
</dbReference>
<feature type="region of interest" description="Disordered" evidence="8">
    <location>
        <begin position="148"/>
        <end position="212"/>
    </location>
</feature>
<evidence type="ECO:0000256" key="7">
    <source>
        <dbReference type="ARBA" id="ARBA00022801"/>
    </source>
</evidence>
<proteinExistence type="inferred from homology"/>
<dbReference type="EC" id="3.1.26.4" evidence="3"/>
<dbReference type="Proteomes" id="UP001432322">
    <property type="component" value="Unassembled WGS sequence"/>
</dbReference>
<dbReference type="CDD" id="cd09280">
    <property type="entry name" value="RNase_HI_eukaryote_like"/>
    <property type="match status" value="1"/>
</dbReference>
<dbReference type="Pfam" id="PF00075">
    <property type="entry name" value="RNase_H"/>
    <property type="match status" value="1"/>
</dbReference>
<dbReference type="GO" id="GO:0043137">
    <property type="term" value="P:DNA replication, removal of RNA primer"/>
    <property type="evidence" value="ECO:0007669"/>
    <property type="project" value="TreeGrafter"/>
</dbReference>
<dbReference type="GO" id="GO:0004523">
    <property type="term" value="F:RNA-DNA hybrid ribonuclease activity"/>
    <property type="evidence" value="ECO:0007669"/>
    <property type="project" value="UniProtKB-EC"/>
</dbReference>
<evidence type="ECO:0000256" key="5">
    <source>
        <dbReference type="ARBA" id="ARBA00022723"/>
    </source>
</evidence>
<feature type="compositionally biased region" description="Gly residues" evidence="8">
    <location>
        <begin position="195"/>
        <end position="212"/>
    </location>
</feature>
<evidence type="ECO:0000256" key="2">
    <source>
        <dbReference type="ARBA" id="ARBA00005300"/>
    </source>
</evidence>
<dbReference type="InterPro" id="IPR002156">
    <property type="entry name" value="RNaseH_domain"/>
</dbReference>
<reference evidence="10" key="1">
    <citation type="submission" date="2023-10" db="EMBL/GenBank/DDBJ databases">
        <title>Genome assembly of Pristionchus species.</title>
        <authorList>
            <person name="Yoshida K."/>
            <person name="Sommer R.J."/>
        </authorList>
    </citation>
    <scope>NUCLEOTIDE SEQUENCE</scope>
    <source>
        <strain evidence="10">RS5133</strain>
    </source>
</reference>
<dbReference type="GO" id="GO:0046872">
    <property type="term" value="F:metal ion binding"/>
    <property type="evidence" value="ECO:0007669"/>
    <property type="project" value="UniProtKB-KW"/>
</dbReference>
<evidence type="ECO:0000256" key="1">
    <source>
        <dbReference type="ARBA" id="ARBA00000077"/>
    </source>
</evidence>